<dbReference type="STRING" id="243061.AWC25_07795"/>
<accession>A0A1E3T0U7</accession>
<dbReference type="InterPro" id="IPR036465">
    <property type="entry name" value="vWFA_dom_sf"/>
</dbReference>
<gene>
    <name evidence="2" type="ORF">BHQ21_07885</name>
</gene>
<evidence type="ECO:0000259" key="1">
    <source>
        <dbReference type="Pfam" id="PF11775"/>
    </source>
</evidence>
<dbReference type="Proteomes" id="UP000094224">
    <property type="component" value="Unassembled WGS sequence"/>
</dbReference>
<name>A0A1E3T0U7_9MYCO</name>
<dbReference type="Pfam" id="PF06213">
    <property type="entry name" value="CobT"/>
    <property type="match status" value="1"/>
</dbReference>
<comment type="caution">
    <text evidence="2">The sequence shown here is derived from an EMBL/GenBank/DDBJ whole genome shotgun (WGS) entry which is preliminary data.</text>
</comment>
<dbReference type="Gene3D" id="3.40.50.410">
    <property type="entry name" value="von Willebrand factor, type A domain"/>
    <property type="match status" value="1"/>
</dbReference>
<dbReference type="AlphaFoldDB" id="A0A1E3T0U7"/>
<sequence>MSDPALIPRELPARELRAASIRALSDQHDLHFRGTALYRGRRPVPMPAPHLHPPADRGAADGMALRLRHHDPHVHAALLPEHAASRLICEMLEQFRVESLVPASWPGVRSNLTARFREWSAAFESSRSAETESGLLLYALAQVARSWITAEPVAERTQDLIEQTRIVLTRVVGRELLALRRNRHCQRGFGQHARRIAELVADLPALHAPPGEPDTDGEVFAWLFDSGSEDHAGIPAAGGRYRPPERPNAHYRVFTAAYDQTRDVRSLARPAELREYREHLDRLIDASAVGASVLSRRLRMLLAEPRDDRWEGGRDSGLVDGRRLARLIALPNERNVFCAEAVVFQPDAIVSFLVDCSGSMKALSEPVTVLVDAFARALELAGVGCEILGFTTAAWDGGRARRDWIRAGRPRNPGRLNEVRHLVIKSAETPYRSARTAIAGLLKADLYREGIDGEAVQWACRRLHAREEQRRILVVISDGGPMDAATVLANGHNYLDRHLRDVLAASSGVEICAVGVGLDLSIYYDRFTSVDLAQGTTRRVLSEVADTIALAARGGNFR</sequence>
<evidence type="ECO:0000313" key="2">
    <source>
        <dbReference type="EMBL" id="ODR07970.1"/>
    </source>
</evidence>
<dbReference type="InterPro" id="IPR051928">
    <property type="entry name" value="NorD/CobT"/>
</dbReference>
<dbReference type="GO" id="GO:0009236">
    <property type="term" value="P:cobalamin biosynthetic process"/>
    <property type="evidence" value="ECO:0007669"/>
    <property type="project" value="InterPro"/>
</dbReference>
<reference evidence="3" key="1">
    <citation type="submission" date="2016-09" db="EMBL/GenBank/DDBJ databases">
        <authorList>
            <person name="Greninger A.L."/>
            <person name="Jerome K.R."/>
            <person name="Mcnair B."/>
            <person name="Wallis C."/>
            <person name="Fang F."/>
        </authorList>
    </citation>
    <scope>NUCLEOTIDE SEQUENCE [LARGE SCALE GENOMIC DNA]</scope>
    <source>
        <strain evidence="3">BC1_M4</strain>
    </source>
</reference>
<dbReference type="OrthoDB" id="9764783at2"/>
<dbReference type="PIRSF" id="PIRSF031715">
    <property type="entry name" value="Cob_chel_CobT"/>
    <property type="match status" value="1"/>
</dbReference>
<dbReference type="InterPro" id="IPR006538">
    <property type="entry name" value="CobT"/>
</dbReference>
<dbReference type="RefSeq" id="WP_069399738.1">
    <property type="nucleotide sequence ID" value="NZ_JACKTB010000012.1"/>
</dbReference>
<dbReference type="InterPro" id="IPR025861">
    <property type="entry name" value="CobT_VWA_dom"/>
</dbReference>
<proteinExistence type="predicted"/>
<protein>
    <recommendedName>
        <fullName evidence="1">Cobalamin biosynthesis protein CobT VWA domain-containing protein</fullName>
    </recommendedName>
</protein>
<dbReference type="Pfam" id="PF11775">
    <property type="entry name" value="CobT_C"/>
    <property type="match status" value="1"/>
</dbReference>
<feature type="domain" description="Cobalamin biosynthesis protein CobT VWA" evidence="1">
    <location>
        <begin position="346"/>
        <end position="544"/>
    </location>
</feature>
<organism evidence="2 3">
    <name type="scientific">Mycobacterium sherrisii</name>
    <dbReference type="NCBI Taxonomy" id="243061"/>
    <lineage>
        <taxon>Bacteria</taxon>
        <taxon>Bacillati</taxon>
        <taxon>Actinomycetota</taxon>
        <taxon>Actinomycetes</taxon>
        <taxon>Mycobacteriales</taxon>
        <taxon>Mycobacteriaceae</taxon>
        <taxon>Mycobacterium</taxon>
        <taxon>Mycobacterium simiae complex</taxon>
    </lineage>
</organism>
<evidence type="ECO:0000313" key="3">
    <source>
        <dbReference type="Proteomes" id="UP000094224"/>
    </source>
</evidence>
<dbReference type="EMBL" id="MIHC01000010">
    <property type="protein sequence ID" value="ODR07970.1"/>
    <property type="molecule type" value="Genomic_DNA"/>
</dbReference>
<dbReference type="SUPFAM" id="SSF53300">
    <property type="entry name" value="vWA-like"/>
    <property type="match status" value="1"/>
</dbReference>
<keyword evidence="3" id="KW-1185">Reference proteome</keyword>
<dbReference type="PANTHER" id="PTHR41248:SF1">
    <property type="entry name" value="NORD PROTEIN"/>
    <property type="match status" value="1"/>
</dbReference>
<dbReference type="PANTHER" id="PTHR41248">
    <property type="entry name" value="NORD PROTEIN"/>
    <property type="match status" value="1"/>
</dbReference>